<dbReference type="Pfam" id="PF00096">
    <property type="entry name" value="zf-C2H2"/>
    <property type="match status" value="2"/>
</dbReference>
<dbReference type="PROSITE" id="PS00028">
    <property type="entry name" value="ZINC_FINGER_C2H2_1"/>
    <property type="match status" value="7"/>
</dbReference>
<proteinExistence type="predicted"/>
<dbReference type="STRING" id="70415.A0A5S6R396"/>
<sequence>MRQYSLSLWVATCPVANDQFATRFQCCVHDCTFHSFDKLELFEHLRFHRPLDLEARCKCPVDHCGMLFDGDVPYFNHLSYHHYELRLQEEGLQVLISHEKGSSPLPACLRLPYDERDTRPYDGTTLYCGWQDCNETFISLEEYFEHVKSHGYKRFLPVNSATDCRWKGCSFKTLSAYSLRRHLCSHTGERFCACPYCGIQFSNNTKLRDHLLRQKAECEHKCAYCHKLFATERLLHEHSRSHIYKYQCPMCSVPVHSRHNLRIHFLTKHQDTLYFSCHKCSYRCKRKFELSQHMITHSPQKHYSCDFCQKKFKKQYSRTLHMRTAHSNKKAYECHLCCRRLQQGIQLTNHLKNAHGILKRDDSSKLRYKLCSDGLYRLVTAHVISSVMHTPSVECIQNEIANINKSANPLSML</sequence>
<dbReference type="SUPFAM" id="SSF57667">
    <property type="entry name" value="beta-beta-alpha zinc fingers"/>
    <property type="match status" value="2"/>
</dbReference>
<feature type="domain" description="C2H2-type" evidence="6">
    <location>
        <begin position="220"/>
        <end position="247"/>
    </location>
</feature>
<evidence type="ECO:0000259" key="6">
    <source>
        <dbReference type="PROSITE" id="PS50157"/>
    </source>
</evidence>
<organism evidence="7 8">
    <name type="scientific">Trichuris muris</name>
    <name type="common">Mouse whipworm</name>
    <dbReference type="NCBI Taxonomy" id="70415"/>
    <lineage>
        <taxon>Eukaryota</taxon>
        <taxon>Metazoa</taxon>
        <taxon>Ecdysozoa</taxon>
        <taxon>Nematoda</taxon>
        <taxon>Enoplea</taxon>
        <taxon>Dorylaimia</taxon>
        <taxon>Trichinellida</taxon>
        <taxon>Trichuridae</taxon>
        <taxon>Trichuris</taxon>
    </lineage>
</organism>
<evidence type="ECO:0000256" key="2">
    <source>
        <dbReference type="ARBA" id="ARBA00022737"/>
    </source>
</evidence>
<evidence type="ECO:0000313" key="8">
    <source>
        <dbReference type="WBParaSite" id="TMUE_3000014106.1"/>
    </source>
</evidence>
<evidence type="ECO:0000256" key="3">
    <source>
        <dbReference type="ARBA" id="ARBA00022771"/>
    </source>
</evidence>
<dbReference type="PANTHER" id="PTHR24379">
    <property type="entry name" value="KRAB AND ZINC FINGER DOMAIN-CONTAINING"/>
    <property type="match status" value="1"/>
</dbReference>
<reference evidence="7" key="2">
    <citation type="submission" date="2014-03" db="EMBL/GenBank/DDBJ databases">
        <title>The whipworm genome and dual-species transcriptomics of an intimate host-pathogen interaction.</title>
        <authorList>
            <person name="Foth B.J."/>
            <person name="Tsai I.J."/>
            <person name="Reid A.J."/>
            <person name="Bancroft A.J."/>
            <person name="Nichol S."/>
            <person name="Tracey A."/>
            <person name="Holroyd N."/>
            <person name="Cotton J.A."/>
            <person name="Stanley E.J."/>
            <person name="Zarowiecki M."/>
            <person name="Liu J.Z."/>
            <person name="Huckvale T."/>
            <person name="Cooper P.J."/>
            <person name="Grencis R.K."/>
            <person name="Berriman M."/>
        </authorList>
    </citation>
    <scope>NUCLEOTIDE SEQUENCE [LARGE SCALE GENOMIC DNA]</scope>
    <source>
        <strain evidence="7">Edinburgh</strain>
    </source>
</reference>
<feature type="domain" description="C2H2-type" evidence="6">
    <location>
        <begin position="303"/>
        <end position="331"/>
    </location>
</feature>
<dbReference type="GO" id="GO:0008270">
    <property type="term" value="F:zinc ion binding"/>
    <property type="evidence" value="ECO:0007669"/>
    <property type="project" value="UniProtKB-KW"/>
</dbReference>
<evidence type="ECO:0000256" key="5">
    <source>
        <dbReference type="PROSITE-ProRule" id="PRU00042"/>
    </source>
</evidence>
<dbReference type="SMART" id="SM00355">
    <property type="entry name" value="ZnF_C2H2"/>
    <property type="match status" value="10"/>
</dbReference>
<keyword evidence="3 5" id="KW-0863">Zinc-finger</keyword>
<keyword evidence="4" id="KW-0862">Zinc</keyword>
<dbReference type="PROSITE" id="PS50157">
    <property type="entry name" value="ZINC_FINGER_C2H2_2"/>
    <property type="match status" value="4"/>
</dbReference>
<dbReference type="PANTHER" id="PTHR24379:SF121">
    <property type="entry name" value="C2H2-TYPE DOMAIN-CONTAINING PROTEIN"/>
    <property type="match status" value="1"/>
</dbReference>
<dbReference type="InterPro" id="IPR036236">
    <property type="entry name" value="Znf_C2H2_sf"/>
</dbReference>
<dbReference type="WBParaSite" id="TMUE_3000014106.2">
    <property type="protein sequence ID" value="TMUE_3000014106.2"/>
    <property type="gene ID" value="WBGene00289126"/>
</dbReference>
<keyword evidence="2" id="KW-0677">Repeat</keyword>
<accession>A0A5S6R396</accession>
<protein>
    <submittedName>
        <fullName evidence="8">C2H2-type domain-containing protein</fullName>
    </submittedName>
</protein>
<dbReference type="AlphaFoldDB" id="A0A5S6R396"/>
<keyword evidence="1" id="KW-0479">Metal-binding</keyword>
<feature type="domain" description="C2H2-type" evidence="6">
    <location>
        <begin position="332"/>
        <end position="360"/>
    </location>
</feature>
<dbReference type="Proteomes" id="UP000046395">
    <property type="component" value="Unassembled WGS sequence"/>
</dbReference>
<evidence type="ECO:0000256" key="1">
    <source>
        <dbReference type="ARBA" id="ARBA00022723"/>
    </source>
</evidence>
<dbReference type="InterPro" id="IPR013087">
    <property type="entry name" value="Znf_C2H2_type"/>
</dbReference>
<reference evidence="7" key="1">
    <citation type="submission" date="2013-11" db="EMBL/GenBank/DDBJ databases">
        <authorList>
            <person name="Aslett M."/>
        </authorList>
    </citation>
    <scope>NUCLEOTIDE SEQUENCE [LARGE SCALE GENOMIC DNA]</scope>
    <source>
        <strain evidence="7">Edinburgh</strain>
    </source>
</reference>
<keyword evidence="7" id="KW-1185">Reference proteome</keyword>
<dbReference type="Gene3D" id="3.30.160.60">
    <property type="entry name" value="Classic Zinc Finger"/>
    <property type="match status" value="4"/>
</dbReference>
<feature type="domain" description="C2H2-type" evidence="6">
    <location>
        <begin position="275"/>
        <end position="302"/>
    </location>
</feature>
<evidence type="ECO:0000313" key="7">
    <source>
        <dbReference type="Proteomes" id="UP000046395"/>
    </source>
</evidence>
<name>A0A5S6R396_TRIMR</name>
<evidence type="ECO:0000256" key="4">
    <source>
        <dbReference type="ARBA" id="ARBA00022833"/>
    </source>
</evidence>
<dbReference type="WBParaSite" id="TMUE_3000014106.1">
    <property type="protein sequence ID" value="TMUE_3000014106.1"/>
    <property type="gene ID" value="WBGene00289126"/>
</dbReference>
<reference evidence="8" key="3">
    <citation type="submission" date="2019-12" db="UniProtKB">
        <authorList>
            <consortium name="WormBaseParasite"/>
        </authorList>
    </citation>
    <scope>IDENTIFICATION</scope>
</reference>